<dbReference type="EMBL" id="MU393584">
    <property type="protein sequence ID" value="KAI4860502.1"/>
    <property type="molecule type" value="Genomic_DNA"/>
</dbReference>
<gene>
    <name evidence="1" type="ORF">F4820DRAFT_436659</name>
</gene>
<keyword evidence="2" id="KW-1185">Reference proteome</keyword>
<evidence type="ECO:0000313" key="1">
    <source>
        <dbReference type="EMBL" id="KAI4860502.1"/>
    </source>
</evidence>
<comment type="caution">
    <text evidence="1">The sequence shown here is derived from an EMBL/GenBank/DDBJ whole genome shotgun (WGS) entry which is preliminary data.</text>
</comment>
<evidence type="ECO:0000313" key="2">
    <source>
        <dbReference type="Proteomes" id="UP001497700"/>
    </source>
</evidence>
<organism evidence="1 2">
    <name type="scientific">Hypoxylon rubiginosum</name>
    <dbReference type="NCBI Taxonomy" id="110542"/>
    <lineage>
        <taxon>Eukaryota</taxon>
        <taxon>Fungi</taxon>
        <taxon>Dikarya</taxon>
        <taxon>Ascomycota</taxon>
        <taxon>Pezizomycotina</taxon>
        <taxon>Sordariomycetes</taxon>
        <taxon>Xylariomycetidae</taxon>
        <taxon>Xylariales</taxon>
        <taxon>Hypoxylaceae</taxon>
        <taxon>Hypoxylon</taxon>
    </lineage>
</organism>
<sequence length="349" mass="38265">MQIRYKAPQGAGKVEIDDGATVSQLVDALKASTGLADVTIKYGWPPKALDIRQYEASLQELGLQRESLTIAPAGNSSTNTSATAAPIPSAEGSRETAQKTNDRKDTSLLGTQSMATAQGGMGIKDQNISVSMPETASTLVLRIMPDDNSCMFTAVGGALRGLRSAADKNYSAHELRRIVVDHILENPQKYSAAILGKQPAVYCRNMLQPDTWGGEIELAIISELFAIEISVVDVKTTNVWRVGEGNDYEMRCVIVYSNVHYDRLAEVFVEGQEEMDFDVTRWAVDGSDHVIAHAKELCRILRDEHHYFTSTSDFIVQCDICKWVGQGQDSVIKHVNQTGHQSITEIKTS</sequence>
<name>A0ACB9YMS2_9PEZI</name>
<proteinExistence type="predicted"/>
<reference evidence="1 2" key="1">
    <citation type="journal article" date="2022" name="New Phytol.">
        <title>Ecological generalism drives hyperdiversity of secondary metabolite gene clusters in xylarialean endophytes.</title>
        <authorList>
            <person name="Franco M.E.E."/>
            <person name="Wisecaver J.H."/>
            <person name="Arnold A.E."/>
            <person name="Ju Y.M."/>
            <person name="Slot J.C."/>
            <person name="Ahrendt S."/>
            <person name="Moore L.P."/>
            <person name="Eastman K.E."/>
            <person name="Scott K."/>
            <person name="Konkel Z."/>
            <person name="Mondo S.J."/>
            <person name="Kuo A."/>
            <person name="Hayes R.D."/>
            <person name="Haridas S."/>
            <person name="Andreopoulos B."/>
            <person name="Riley R."/>
            <person name="LaButti K."/>
            <person name="Pangilinan J."/>
            <person name="Lipzen A."/>
            <person name="Amirebrahimi M."/>
            <person name="Yan J."/>
            <person name="Adam C."/>
            <person name="Keymanesh K."/>
            <person name="Ng V."/>
            <person name="Louie K."/>
            <person name="Northen T."/>
            <person name="Drula E."/>
            <person name="Henrissat B."/>
            <person name="Hsieh H.M."/>
            <person name="Youens-Clark K."/>
            <person name="Lutzoni F."/>
            <person name="Miadlikowska J."/>
            <person name="Eastwood D.C."/>
            <person name="Hamelin R.C."/>
            <person name="Grigoriev I.V."/>
            <person name="U'Ren J.M."/>
        </authorList>
    </citation>
    <scope>NUCLEOTIDE SEQUENCE [LARGE SCALE GENOMIC DNA]</scope>
    <source>
        <strain evidence="1 2">CBS 119005</strain>
    </source>
</reference>
<dbReference type="Proteomes" id="UP001497700">
    <property type="component" value="Unassembled WGS sequence"/>
</dbReference>
<accession>A0ACB9YMS2</accession>
<protein>
    <submittedName>
        <fullName evidence="1">OTU-domain-containing protein</fullName>
    </submittedName>
</protein>